<keyword evidence="2" id="KW-1185">Reference proteome</keyword>
<evidence type="ECO:0008006" key="3">
    <source>
        <dbReference type="Google" id="ProtNLM"/>
    </source>
</evidence>
<evidence type="ECO:0000313" key="1">
    <source>
        <dbReference type="EMBL" id="MBC5640394.1"/>
    </source>
</evidence>
<evidence type="ECO:0000313" key="2">
    <source>
        <dbReference type="Proteomes" id="UP000662088"/>
    </source>
</evidence>
<reference evidence="1" key="1">
    <citation type="submission" date="2020-08" db="EMBL/GenBank/DDBJ databases">
        <title>Genome public.</title>
        <authorList>
            <person name="Liu C."/>
            <person name="Sun Q."/>
        </authorList>
    </citation>
    <scope>NUCLEOTIDE SEQUENCE</scope>
    <source>
        <strain evidence="1">NSJ-42</strain>
    </source>
</reference>
<accession>A0A8I0A6F4</accession>
<sequence>MKNKRFISLCVVLFSLFNFTSCKKTEKEEVKVDLFDSKKALNISKEYLFNIKNGNIDGANKLCTEELLKDNVNIGEGISQITSFDKEKSIEGNNFAYYIYNIIRTSSTEPKSDLESLTIKVEKIKDQYLINGVKSQSKKELFVDGKYLRILEEEGSNSNLVVSLNSIPKDTYVSENDIMLYKAKVPNEAFGKVGLSFTGKKVAISTKGQEQTYICVANIEDSITTFMGDNSATSGGNGDSTMSQLEELFEKPIAKKIVSLDLLKDCNINNFIFSKKEDSLAVVYSNGNGVRRVNIYNANEGNIISKAINEEFNEAEYNIDEIGFNAEEFIFNVSKAKSEGYTNEKEGKYSFDVESYEIKKL</sequence>
<gene>
    <name evidence="1" type="ORF">H8R92_08180</name>
</gene>
<dbReference type="Proteomes" id="UP000662088">
    <property type="component" value="Unassembled WGS sequence"/>
</dbReference>
<dbReference type="RefSeq" id="WP_186835172.1">
    <property type="nucleotide sequence ID" value="NZ_JACOOQ010000012.1"/>
</dbReference>
<protein>
    <recommendedName>
        <fullName evidence="3">Lipoprotein</fullName>
    </recommendedName>
</protein>
<dbReference type="EMBL" id="JACOOQ010000012">
    <property type="protein sequence ID" value="MBC5640394.1"/>
    <property type="molecule type" value="Genomic_DNA"/>
</dbReference>
<organism evidence="1 2">
    <name type="scientific">Clostridium lentum</name>
    <dbReference type="NCBI Taxonomy" id="2763037"/>
    <lineage>
        <taxon>Bacteria</taxon>
        <taxon>Bacillati</taxon>
        <taxon>Bacillota</taxon>
        <taxon>Clostridia</taxon>
        <taxon>Eubacteriales</taxon>
        <taxon>Clostridiaceae</taxon>
        <taxon>Clostridium</taxon>
    </lineage>
</organism>
<comment type="caution">
    <text evidence="1">The sequence shown here is derived from an EMBL/GenBank/DDBJ whole genome shotgun (WGS) entry which is preliminary data.</text>
</comment>
<proteinExistence type="predicted"/>
<name>A0A8I0A6F4_9CLOT</name>
<dbReference type="AlphaFoldDB" id="A0A8I0A6F4"/>